<dbReference type="eggNOG" id="ENOG502TGYE">
    <property type="taxonomic scope" value="Eukaryota"/>
</dbReference>
<protein>
    <submittedName>
        <fullName evidence="3">Sugar transporter</fullName>
    </submittedName>
</protein>
<dbReference type="Gene3D" id="1.20.1250.20">
    <property type="entry name" value="MFS general substrate transporter like domains"/>
    <property type="match status" value="1"/>
</dbReference>
<proteinExistence type="predicted"/>
<feature type="transmembrane region" description="Helical" evidence="1">
    <location>
        <begin position="48"/>
        <end position="66"/>
    </location>
</feature>
<accession>A0A1I7TQV0</accession>
<feature type="transmembrane region" description="Helical" evidence="1">
    <location>
        <begin position="196"/>
        <end position="219"/>
    </location>
</feature>
<evidence type="ECO:0000256" key="1">
    <source>
        <dbReference type="SAM" id="Phobius"/>
    </source>
</evidence>
<dbReference type="InterPro" id="IPR036259">
    <property type="entry name" value="MFS_trans_sf"/>
</dbReference>
<keyword evidence="1" id="KW-0472">Membrane</keyword>
<organism evidence="2 3">
    <name type="scientific">Caenorhabditis tropicalis</name>
    <dbReference type="NCBI Taxonomy" id="1561998"/>
    <lineage>
        <taxon>Eukaryota</taxon>
        <taxon>Metazoa</taxon>
        <taxon>Ecdysozoa</taxon>
        <taxon>Nematoda</taxon>
        <taxon>Chromadorea</taxon>
        <taxon>Rhabditida</taxon>
        <taxon>Rhabditina</taxon>
        <taxon>Rhabditomorpha</taxon>
        <taxon>Rhabditoidea</taxon>
        <taxon>Rhabditidae</taxon>
        <taxon>Peloderinae</taxon>
        <taxon>Caenorhabditis</taxon>
    </lineage>
</organism>
<keyword evidence="1" id="KW-0812">Transmembrane</keyword>
<keyword evidence="1" id="KW-1133">Transmembrane helix</keyword>
<keyword evidence="2" id="KW-1185">Reference proteome</keyword>
<evidence type="ECO:0000313" key="3">
    <source>
        <dbReference type="WBParaSite" id="Csp11.Scaffold629.g10859.t1"/>
    </source>
</evidence>
<feature type="transmembrane region" description="Helical" evidence="1">
    <location>
        <begin position="142"/>
        <end position="162"/>
    </location>
</feature>
<name>A0A1I7TQV0_9PELO</name>
<dbReference type="Proteomes" id="UP000095282">
    <property type="component" value="Unplaced"/>
</dbReference>
<reference evidence="3" key="1">
    <citation type="submission" date="2016-11" db="UniProtKB">
        <authorList>
            <consortium name="WormBaseParasite"/>
        </authorList>
    </citation>
    <scope>IDENTIFICATION</scope>
</reference>
<dbReference type="AlphaFoldDB" id="A0A1I7TQV0"/>
<feature type="transmembrane region" description="Helical" evidence="1">
    <location>
        <begin position="113"/>
        <end position="135"/>
    </location>
</feature>
<dbReference type="WBParaSite" id="Csp11.Scaffold629.g10859.t1">
    <property type="protein sequence ID" value="Csp11.Scaffold629.g10859.t1"/>
    <property type="gene ID" value="Csp11.Scaffold629.g10859"/>
</dbReference>
<sequence>MIEIPRGDEIGKSEELKRLQVEVLKKRVREPLRKLDDIFKILGPHSPYYVFILTMNAIMFAVLNHFNEMDQFLIYSDEDVVYSDERGRIIAPEYPSVINQYGQYATSNGAMDLTTLTILTNISSMAGCFVALLIAKWSFHKTIVTFAVIIVISFLISQAFLFNFFDRITFFVGSVFSKALSIVTLQAAFESGQGKYRVVAIGFCFYLNNFIVFITLLLFKKDRNYAETHYMFIITGLTALYTL</sequence>
<evidence type="ECO:0000313" key="2">
    <source>
        <dbReference type="Proteomes" id="UP000095282"/>
    </source>
</evidence>